<organism evidence="1 2">
    <name type="scientific">Saccharospirillum mangrovi</name>
    <dbReference type="NCBI Taxonomy" id="2161747"/>
    <lineage>
        <taxon>Bacteria</taxon>
        <taxon>Pseudomonadati</taxon>
        <taxon>Pseudomonadota</taxon>
        <taxon>Gammaproteobacteria</taxon>
        <taxon>Oceanospirillales</taxon>
        <taxon>Saccharospirillaceae</taxon>
        <taxon>Saccharospirillum</taxon>
    </lineage>
</organism>
<gene>
    <name evidence="1" type="ORF">ACFOOG_03620</name>
</gene>
<dbReference type="RefSeq" id="WP_380693461.1">
    <property type="nucleotide sequence ID" value="NZ_JBHRYR010000002.1"/>
</dbReference>
<evidence type="ECO:0000313" key="2">
    <source>
        <dbReference type="Proteomes" id="UP001595617"/>
    </source>
</evidence>
<sequence>MTKQVCRYAVVRFVPYAESEEFANIGIVMAVPKSNLFLFRLEANDARYSRFLKICPRVCISSSPRI</sequence>
<dbReference type="InterPro" id="IPR021398">
    <property type="entry name" value="DUF3037"/>
</dbReference>
<keyword evidence="2" id="KW-1185">Reference proteome</keyword>
<proteinExistence type="predicted"/>
<reference evidence="2" key="1">
    <citation type="journal article" date="2019" name="Int. J. Syst. Evol. Microbiol.">
        <title>The Global Catalogue of Microorganisms (GCM) 10K type strain sequencing project: providing services to taxonomists for standard genome sequencing and annotation.</title>
        <authorList>
            <consortium name="The Broad Institute Genomics Platform"/>
            <consortium name="The Broad Institute Genome Sequencing Center for Infectious Disease"/>
            <person name="Wu L."/>
            <person name="Ma J."/>
        </authorList>
    </citation>
    <scope>NUCLEOTIDE SEQUENCE [LARGE SCALE GENOMIC DNA]</scope>
    <source>
        <strain evidence="2">IBRC 10765</strain>
    </source>
</reference>
<protein>
    <submittedName>
        <fullName evidence="1">DUF3037 domain-containing protein</fullName>
    </submittedName>
</protein>
<dbReference type="Proteomes" id="UP001595617">
    <property type="component" value="Unassembled WGS sequence"/>
</dbReference>
<dbReference type="Pfam" id="PF11236">
    <property type="entry name" value="DUF3037"/>
    <property type="match status" value="1"/>
</dbReference>
<comment type="caution">
    <text evidence="1">The sequence shown here is derived from an EMBL/GenBank/DDBJ whole genome shotgun (WGS) entry which is preliminary data.</text>
</comment>
<accession>A0ABV7ZVE3</accession>
<dbReference type="EMBL" id="JBHRYR010000002">
    <property type="protein sequence ID" value="MFC3851914.1"/>
    <property type="molecule type" value="Genomic_DNA"/>
</dbReference>
<name>A0ABV7ZVE3_9GAMM</name>
<evidence type="ECO:0000313" key="1">
    <source>
        <dbReference type="EMBL" id="MFC3851914.1"/>
    </source>
</evidence>